<dbReference type="GO" id="GO:0005739">
    <property type="term" value="C:mitochondrion"/>
    <property type="evidence" value="ECO:0007669"/>
    <property type="project" value="TreeGrafter"/>
</dbReference>
<gene>
    <name evidence="3" type="primary">N7BML</name>
    <name evidence="3" type="ORF">Cantr_00609</name>
</gene>
<dbReference type="STRING" id="5486.A0A367YGS5"/>
<sequence>MDIIKNKYPFWKRLLHRWQARRDIPFRRKFFVGYDLHGNTYWEFTLDGNMQRMRRKLEPFRQELFEVDYFSTIPPQWLQWLRRTRDAVPTLDELVLDQLRQQRLKILAQQADERWVREKWRLEEEQRVKLQNELDRVRLGDEEFKNKNKKKIEEKGESEVREDPWKAADESKDANPIESASIKPRQ</sequence>
<name>A0A367YGS5_9ASCO</name>
<comment type="caution">
    <text evidence="3">The sequence shown here is derived from an EMBL/GenBank/DDBJ whole genome shotgun (WGS) entry which is preliminary data.</text>
</comment>
<dbReference type="PANTHER" id="PTHR32470:SF2">
    <property type="entry name" value="NADH DEHYDROGENASE [UBIQUINONE] 1 ALPHA SUBCOMPLEX ASSEMBLY FACTOR 2"/>
    <property type="match status" value="1"/>
</dbReference>
<reference evidence="3 4" key="1">
    <citation type="submission" date="2018-06" db="EMBL/GenBank/DDBJ databases">
        <title>Whole genome sequencing of Candida tropicalis (genome annotated by CSBL at Korea University).</title>
        <authorList>
            <person name="Ahn J."/>
        </authorList>
    </citation>
    <scope>NUCLEOTIDE SEQUENCE [LARGE SCALE GENOMIC DNA]</scope>
    <source>
        <strain evidence="3 4">ATCC 20962</strain>
    </source>
</reference>
<accession>A0A367YGS5</accession>
<feature type="region of interest" description="Disordered" evidence="2">
    <location>
        <begin position="145"/>
        <end position="186"/>
    </location>
</feature>
<organism evidence="3 4">
    <name type="scientific">Candida viswanathii</name>
    <dbReference type="NCBI Taxonomy" id="5486"/>
    <lineage>
        <taxon>Eukaryota</taxon>
        <taxon>Fungi</taxon>
        <taxon>Dikarya</taxon>
        <taxon>Ascomycota</taxon>
        <taxon>Saccharomycotina</taxon>
        <taxon>Pichiomycetes</taxon>
        <taxon>Debaryomycetaceae</taxon>
        <taxon>Candida/Lodderomyces clade</taxon>
        <taxon>Candida</taxon>
    </lineage>
</organism>
<dbReference type="OrthoDB" id="10255576at2759"/>
<dbReference type="PANTHER" id="PTHR32470">
    <property type="entry name" value="ADH DEHYDROGENASE [UBIQUINONE] 1 ALPHA SUBCOMPLEX ASSEMBLY FACTOR 2"/>
    <property type="match status" value="1"/>
</dbReference>
<comment type="similarity">
    <text evidence="1">Belongs to the complex I NDUFA12 subunit family.</text>
</comment>
<feature type="compositionally biased region" description="Basic and acidic residues" evidence="2">
    <location>
        <begin position="145"/>
        <end position="175"/>
    </location>
</feature>
<dbReference type="InterPro" id="IPR007763">
    <property type="entry name" value="NDUFA12"/>
</dbReference>
<dbReference type="GO" id="GO:0032981">
    <property type="term" value="P:mitochondrial respiratory chain complex I assembly"/>
    <property type="evidence" value="ECO:0007669"/>
    <property type="project" value="TreeGrafter"/>
</dbReference>
<dbReference type="InterPro" id="IPR052618">
    <property type="entry name" value="ComplexI_NDUFA12"/>
</dbReference>
<proteinExistence type="inferred from homology"/>
<keyword evidence="4" id="KW-1185">Reference proteome</keyword>
<evidence type="ECO:0000313" key="3">
    <source>
        <dbReference type="EMBL" id="RCK65083.1"/>
    </source>
</evidence>
<dbReference type="Proteomes" id="UP000253472">
    <property type="component" value="Unassembled WGS sequence"/>
</dbReference>
<dbReference type="AlphaFoldDB" id="A0A367YGS5"/>
<dbReference type="Pfam" id="PF05071">
    <property type="entry name" value="NDUFA12"/>
    <property type="match status" value="1"/>
</dbReference>
<evidence type="ECO:0000256" key="1">
    <source>
        <dbReference type="ARBA" id="ARBA00007355"/>
    </source>
</evidence>
<evidence type="ECO:0000313" key="4">
    <source>
        <dbReference type="Proteomes" id="UP000253472"/>
    </source>
</evidence>
<evidence type="ECO:0000256" key="2">
    <source>
        <dbReference type="SAM" id="MobiDB-lite"/>
    </source>
</evidence>
<dbReference type="GO" id="GO:0045271">
    <property type="term" value="C:respiratory chain complex I"/>
    <property type="evidence" value="ECO:0007669"/>
    <property type="project" value="InterPro"/>
</dbReference>
<dbReference type="EMBL" id="QLNQ01000021">
    <property type="protein sequence ID" value="RCK65083.1"/>
    <property type="molecule type" value="Genomic_DNA"/>
</dbReference>
<protein>
    <submittedName>
        <fullName evidence="3">NADH-ubiquinone oxidoreductase assembly factor N7BML</fullName>
    </submittedName>
</protein>
<keyword evidence="3" id="KW-0830">Ubiquinone</keyword>